<keyword evidence="2" id="KW-1185">Reference proteome</keyword>
<dbReference type="KEGG" id="sari:H5J25_18415"/>
<organism evidence="1 2">
    <name type="scientific">Sphingomonas aliaeris</name>
    <dbReference type="NCBI Taxonomy" id="2759526"/>
    <lineage>
        <taxon>Bacteria</taxon>
        <taxon>Pseudomonadati</taxon>
        <taxon>Pseudomonadota</taxon>
        <taxon>Alphaproteobacteria</taxon>
        <taxon>Sphingomonadales</taxon>
        <taxon>Sphingomonadaceae</taxon>
        <taxon>Sphingomonas</taxon>
    </lineage>
</organism>
<evidence type="ECO:0000313" key="2">
    <source>
        <dbReference type="Proteomes" id="UP000595894"/>
    </source>
</evidence>
<gene>
    <name evidence="1" type="ORF">H5J25_18415</name>
</gene>
<accession>A0A974NUE4</accession>
<dbReference type="Proteomes" id="UP000595894">
    <property type="component" value="Chromosome"/>
</dbReference>
<protein>
    <recommendedName>
        <fullName evidence="3">DUF4276 family protein</fullName>
    </recommendedName>
</protein>
<sequence>MTVFNTATEDELSECVAVKLVTQVVPGGTIGLKLRKGGAGYLRSSFNKFCQMANREYVLLLTDLDRLICAPELINSWAGGFPLPEKLLFRVPVREIEAWLLADRQGMAALMGISEASLPSQPDDLPDPKGTLLNAARNASRSVRSELVVGRNTLASQGLGYNRVLSNYVETIWNIDRAADRSPSLRRAVDRLTNLP</sequence>
<evidence type="ECO:0000313" key="1">
    <source>
        <dbReference type="EMBL" id="QQV77254.1"/>
    </source>
</evidence>
<dbReference type="EMBL" id="CP061035">
    <property type="protein sequence ID" value="QQV77254.1"/>
    <property type="molecule type" value="Genomic_DNA"/>
</dbReference>
<proteinExistence type="predicted"/>
<name>A0A974NUE4_9SPHN</name>
<dbReference type="AlphaFoldDB" id="A0A974NUE4"/>
<dbReference type="RefSeq" id="WP_202093584.1">
    <property type="nucleotide sequence ID" value="NZ_CP061035.1"/>
</dbReference>
<evidence type="ECO:0008006" key="3">
    <source>
        <dbReference type="Google" id="ProtNLM"/>
    </source>
</evidence>
<reference evidence="2" key="1">
    <citation type="submission" date="2020-09" db="EMBL/GenBank/DDBJ databases">
        <title>Sphingomonas sp., a new species isolated from pork steak.</title>
        <authorList>
            <person name="Heidler von Heilborn D."/>
        </authorList>
    </citation>
    <scope>NUCLEOTIDE SEQUENCE [LARGE SCALE GENOMIC DNA]</scope>
</reference>